<feature type="compositionally biased region" description="Basic and acidic residues" evidence="6">
    <location>
        <begin position="303"/>
        <end position="313"/>
    </location>
</feature>
<evidence type="ECO:0000256" key="4">
    <source>
        <dbReference type="ARBA" id="ARBA00023163"/>
    </source>
</evidence>
<feature type="non-terminal residue" evidence="8">
    <location>
        <position position="1"/>
    </location>
</feature>
<evidence type="ECO:0000256" key="5">
    <source>
        <dbReference type="ARBA" id="ARBA00023242"/>
    </source>
</evidence>
<dbReference type="FunFam" id="4.10.280.10:FF:000002">
    <property type="entry name" value="Basic helix-loop-helix transcription factor"/>
    <property type="match status" value="1"/>
</dbReference>
<protein>
    <recommendedName>
        <fullName evidence="7">BHLH domain-containing protein</fullName>
    </recommendedName>
</protein>
<keyword evidence="3" id="KW-0238">DNA-binding</keyword>
<evidence type="ECO:0000256" key="6">
    <source>
        <dbReference type="SAM" id="MobiDB-lite"/>
    </source>
</evidence>
<evidence type="ECO:0000256" key="3">
    <source>
        <dbReference type="ARBA" id="ARBA00023125"/>
    </source>
</evidence>
<dbReference type="PROSITE" id="PS50888">
    <property type="entry name" value="BHLH"/>
    <property type="match status" value="1"/>
</dbReference>
<organism evidence="8 9">
    <name type="scientific">Gossypium aridum</name>
    <name type="common">American cotton</name>
    <name type="synonym">Erioxylum aridum</name>
    <dbReference type="NCBI Taxonomy" id="34290"/>
    <lineage>
        <taxon>Eukaryota</taxon>
        <taxon>Viridiplantae</taxon>
        <taxon>Streptophyta</taxon>
        <taxon>Embryophyta</taxon>
        <taxon>Tracheophyta</taxon>
        <taxon>Spermatophyta</taxon>
        <taxon>Magnoliopsida</taxon>
        <taxon>eudicotyledons</taxon>
        <taxon>Gunneridae</taxon>
        <taxon>Pentapetalae</taxon>
        <taxon>rosids</taxon>
        <taxon>malvids</taxon>
        <taxon>Malvales</taxon>
        <taxon>Malvaceae</taxon>
        <taxon>Malvoideae</taxon>
        <taxon>Gossypium</taxon>
    </lineage>
</organism>
<evidence type="ECO:0000256" key="1">
    <source>
        <dbReference type="ARBA" id="ARBA00004123"/>
    </source>
</evidence>
<proteinExistence type="predicted"/>
<dbReference type="SMART" id="SM00353">
    <property type="entry name" value="HLH"/>
    <property type="match status" value="1"/>
</dbReference>
<dbReference type="CDD" id="cd18919">
    <property type="entry name" value="bHLH_AtBPE_like"/>
    <property type="match status" value="1"/>
</dbReference>
<comment type="subcellular location">
    <subcellularLocation>
        <location evidence="1">Nucleus</location>
    </subcellularLocation>
</comment>
<sequence>MDIGEKDKYELGKRDEHNNINYQAPVLSSDWQFGGANLTSAGMSLVPTTNPLAIGSSCASASLVDSFGSSLWEHPSNSQNMGFCDFSVQNGANSSNAMEIGKGLPNSLRSSIDRPFDMGWNAASAMLKGGIFLPNTTGILAQSLSQLPADSAFIERAARFSSFNGGNFSDMVNPFGVPEPMGLYARGVGLMQGPDDIFAVNGMKSVSVMESQKSKLDATEATRDAGLRVENRAKASPLENERKSESLMQPNEEAKQGTGGSGNESDEAEISSRDGGQDEPSALDGTGGEPSSKGFSSKKRKKSIQDAEIDRAKGGQTSTKTAKDSPENQQKQSMMINKTTGKQGSPASHPPKEEYIHVRARRGQATNSHSLAERVRREKISERMKFLQDLVPGCSKVTGKAVMLDEIINYVQSLQRQVEFLSMKLATVNPRLDFSIEALLAKDIIQLRAGPSSTLGFSPDLSMGYPPLHPSQPGLVQAPLPVIGNSSDVIHKALSSQLTSMTGGLKEPNQHWNAWEDELHNVVQMNYGTSAPSDSLNVNGITPLLLMSYLVGQMSSSDLIEIDLMLLQGHDHPVVKGMRTTLLKVKYKHLLSPSSFCARM</sequence>
<dbReference type="InterPro" id="IPR024097">
    <property type="entry name" value="bHLH_ZIP_TF"/>
</dbReference>
<evidence type="ECO:0000256" key="2">
    <source>
        <dbReference type="ARBA" id="ARBA00023015"/>
    </source>
</evidence>
<dbReference type="GO" id="GO:0005634">
    <property type="term" value="C:nucleus"/>
    <property type="evidence" value="ECO:0007669"/>
    <property type="project" value="UniProtKB-SubCell"/>
</dbReference>
<dbReference type="SUPFAM" id="SSF47459">
    <property type="entry name" value="HLH, helix-loop-helix DNA-binding domain"/>
    <property type="match status" value="1"/>
</dbReference>
<dbReference type="Gene3D" id="4.10.280.10">
    <property type="entry name" value="Helix-loop-helix DNA-binding domain"/>
    <property type="match status" value="1"/>
</dbReference>
<comment type="caution">
    <text evidence="8">The sequence shown here is derived from an EMBL/GenBank/DDBJ whole genome shotgun (WGS) entry which is preliminary data.</text>
</comment>
<dbReference type="PANTHER" id="PTHR12565">
    <property type="entry name" value="STEROL REGULATORY ELEMENT-BINDING PROTEIN"/>
    <property type="match status" value="1"/>
</dbReference>
<evidence type="ECO:0000259" key="7">
    <source>
        <dbReference type="PROSITE" id="PS50888"/>
    </source>
</evidence>
<accession>A0A7J8X4U6</accession>
<keyword evidence="5" id="KW-0539">Nucleus</keyword>
<dbReference type="GO" id="GO:0003677">
    <property type="term" value="F:DNA binding"/>
    <property type="evidence" value="ECO:0007669"/>
    <property type="project" value="UniProtKB-KW"/>
</dbReference>
<evidence type="ECO:0000313" key="8">
    <source>
        <dbReference type="EMBL" id="MBA0682305.1"/>
    </source>
</evidence>
<dbReference type="InterPro" id="IPR036638">
    <property type="entry name" value="HLH_DNA-bd_sf"/>
</dbReference>
<keyword evidence="9" id="KW-1185">Reference proteome</keyword>
<dbReference type="Proteomes" id="UP000593577">
    <property type="component" value="Unassembled WGS sequence"/>
</dbReference>
<evidence type="ECO:0000313" key="9">
    <source>
        <dbReference type="Proteomes" id="UP000593577"/>
    </source>
</evidence>
<feature type="region of interest" description="Disordered" evidence="6">
    <location>
        <begin position="210"/>
        <end position="332"/>
    </location>
</feature>
<dbReference type="Pfam" id="PF00010">
    <property type="entry name" value="HLH"/>
    <property type="match status" value="1"/>
</dbReference>
<gene>
    <name evidence="8" type="ORF">Goari_024032</name>
</gene>
<dbReference type="InterPro" id="IPR011598">
    <property type="entry name" value="bHLH_dom"/>
</dbReference>
<dbReference type="GO" id="GO:0046983">
    <property type="term" value="F:protein dimerization activity"/>
    <property type="evidence" value="ECO:0007669"/>
    <property type="project" value="InterPro"/>
</dbReference>
<feature type="domain" description="BHLH" evidence="7">
    <location>
        <begin position="364"/>
        <end position="414"/>
    </location>
</feature>
<keyword evidence="2" id="KW-0805">Transcription regulation</keyword>
<feature type="compositionally biased region" description="Basic and acidic residues" evidence="6">
    <location>
        <begin position="212"/>
        <end position="245"/>
    </location>
</feature>
<dbReference type="EMBL" id="JABFAA010000005">
    <property type="protein sequence ID" value="MBA0682305.1"/>
    <property type="molecule type" value="Genomic_DNA"/>
</dbReference>
<dbReference type="AlphaFoldDB" id="A0A7J8X4U6"/>
<keyword evidence="4" id="KW-0804">Transcription</keyword>
<dbReference type="PANTHER" id="PTHR12565:SF459">
    <property type="entry name" value="BHLH DOMAIN-CONTAINING PROTEIN"/>
    <property type="match status" value="1"/>
</dbReference>
<dbReference type="GO" id="GO:0003700">
    <property type="term" value="F:DNA-binding transcription factor activity"/>
    <property type="evidence" value="ECO:0007669"/>
    <property type="project" value="TreeGrafter"/>
</dbReference>
<reference evidence="8 9" key="1">
    <citation type="journal article" date="2019" name="Genome Biol. Evol.">
        <title>Insights into the evolution of the New World diploid cottons (Gossypium, subgenus Houzingenia) based on genome sequencing.</title>
        <authorList>
            <person name="Grover C.E."/>
            <person name="Arick M.A. 2nd"/>
            <person name="Thrash A."/>
            <person name="Conover J.L."/>
            <person name="Sanders W.S."/>
            <person name="Peterson D.G."/>
            <person name="Frelichowski J.E."/>
            <person name="Scheffler J.A."/>
            <person name="Scheffler B.E."/>
            <person name="Wendel J.F."/>
        </authorList>
    </citation>
    <scope>NUCLEOTIDE SEQUENCE [LARGE SCALE GENOMIC DNA]</scope>
    <source>
        <strain evidence="8">185</strain>
        <tissue evidence="8">Leaf</tissue>
    </source>
</reference>
<name>A0A7J8X4U6_GOSAI</name>